<reference evidence="2 3" key="2">
    <citation type="submission" date="2019-02" db="EMBL/GenBank/DDBJ databases">
        <title>'Lichenibacterium ramalinii' gen. nov. sp. nov., 'Lichenibacterium minor' gen. nov. sp. nov.</title>
        <authorList>
            <person name="Pankratov T."/>
        </authorList>
    </citation>
    <scope>NUCLEOTIDE SEQUENCE [LARGE SCALE GENOMIC DNA]</scope>
    <source>
        <strain evidence="2 3">RmlP001</strain>
    </source>
</reference>
<dbReference type="InterPro" id="IPR009057">
    <property type="entry name" value="Homeodomain-like_sf"/>
</dbReference>
<accession>A0A4Q2RAB4</accession>
<dbReference type="InterPro" id="IPR007367">
    <property type="entry name" value="DUF433"/>
</dbReference>
<gene>
    <name evidence="2" type="ORF">D3272_17560</name>
</gene>
<organism evidence="2 3">
    <name type="scientific">Lichenibacterium ramalinae</name>
    <dbReference type="NCBI Taxonomy" id="2316527"/>
    <lineage>
        <taxon>Bacteria</taxon>
        <taxon>Pseudomonadati</taxon>
        <taxon>Pseudomonadota</taxon>
        <taxon>Alphaproteobacteria</taxon>
        <taxon>Hyphomicrobiales</taxon>
        <taxon>Lichenihabitantaceae</taxon>
        <taxon>Lichenibacterium</taxon>
    </lineage>
</organism>
<dbReference type="EMBL" id="QYBC01000015">
    <property type="protein sequence ID" value="RYB03231.1"/>
    <property type="molecule type" value="Genomic_DNA"/>
</dbReference>
<feature type="region of interest" description="Disordered" evidence="1">
    <location>
        <begin position="1"/>
        <end position="27"/>
    </location>
</feature>
<reference evidence="2 3" key="1">
    <citation type="submission" date="2018-09" db="EMBL/GenBank/DDBJ databases">
        <authorList>
            <person name="Grouzdev D.S."/>
            <person name="Krutkina M.S."/>
        </authorList>
    </citation>
    <scope>NUCLEOTIDE SEQUENCE [LARGE SCALE GENOMIC DNA]</scope>
    <source>
        <strain evidence="2 3">RmlP001</strain>
    </source>
</reference>
<keyword evidence="3" id="KW-1185">Reference proteome</keyword>
<name>A0A4Q2RAB4_9HYPH</name>
<evidence type="ECO:0000256" key="1">
    <source>
        <dbReference type="SAM" id="MobiDB-lite"/>
    </source>
</evidence>
<dbReference type="AlphaFoldDB" id="A0A4Q2RAB4"/>
<comment type="caution">
    <text evidence="2">The sequence shown here is derived from an EMBL/GenBank/DDBJ whole genome shotgun (WGS) entry which is preliminary data.</text>
</comment>
<protein>
    <submittedName>
        <fullName evidence="2">DUF433 domain-containing protein</fullName>
    </submittedName>
</protein>
<proteinExistence type="predicted"/>
<dbReference type="Pfam" id="PF04255">
    <property type="entry name" value="DUF433"/>
    <property type="match status" value="1"/>
</dbReference>
<sequence>MGHRFETVTDSDAASRPGRMEMVTNATPFPRITRDRGVVGGRPRVRDLRVSFGISRGTLGDGVAVDDLLVADPHLQRTGILDACRHGAGLARERAAVLASPAGIAWWI</sequence>
<evidence type="ECO:0000313" key="3">
    <source>
        <dbReference type="Proteomes" id="UP000289411"/>
    </source>
</evidence>
<dbReference type="SUPFAM" id="SSF46689">
    <property type="entry name" value="Homeodomain-like"/>
    <property type="match status" value="1"/>
</dbReference>
<dbReference type="Proteomes" id="UP000289411">
    <property type="component" value="Unassembled WGS sequence"/>
</dbReference>
<evidence type="ECO:0000313" key="2">
    <source>
        <dbReference type="EMBL" id="RYB03231.1"/>
    </source>
</evidence>